<dbReference type="GO" id="GO:0016798">
    <property type="term" value="F:hydrolase activity, acting on glycosyl bonds"/>
    <property type="evidence" value="ECO:0007669"/>
    <property type="project" value="UniProtKB-KW"/>
</dbReference>
<dbReference type="AlphaFoldDB" id="T0ZUW2"/>
<dbReference type="EMBL" id="AUZZ01009414">
    <property type="protein sequence ID" value="EQD33690.1"/>
    <property type="molecule type" value="Genomic_DNA"/>
</dbReference>
<dbReference type="Pfam" id="PF01229">
    <property type="entry name" value="Glyco_hydro_39"/>
    <property type="match status" value="1"/>
</dbReference>
<comment type="caution">
    <text evidence="4">The sequence shown here is derived from an EMBL/GenBank/DDBJ whole genome shotgun (WGS) entry which is preliminary data.</text>
</comment>
<name>T0ZUW2_9ZZZZ</name>
<organism evidence="4">
    <name type="scientific">mine drainage metagenome</name>
    <dbReference type="NCBI Taxonomy" id="410659"/>
    <lineage>
        <taxon>unclassified sequences</taxon>
        <taxon>metagenomes</taxon>
        <taxon>ecological metagenomes</taxon>
    </lineage>
</organism>
<feature type="non-terminal residue" evidence="4">
    <location>
        <position position="1"/>
    </location>
</feature>
<evidence type="ECO:0000256" key="2">
    <source>
        <dbReference type="ARBA" id="ARBA00023295"/>
    </source>
</evidence>
<dbReference type="Gene3D" id="2.60.40.1500">
    <property type="entry name" value="Glycosyl hydrolase domain, family 39"/>
    <property type="match status" value="1"/>
</dbReference>
<reference evidence="4" key="1">
    <citation type="submission" date="2013-08" db="EMBL/GenBank/DDBJ databases">
        <authorList>
            <person name="Mendez C."/>
            <person name="Richter M."/>
            <person name="Ferrer M."/>
            <person name="Sanchez J."/>
        </authorList>
    </citation>
    <scope>NUCLEOTIDE SEQUENCE</scope>
</reference>
<evidence type="ECO:0000313" key="4">
    <source>
        <dbReference type="EMBL" id="EQD33690.1"/>
    </source>
</evidence>
<dbReference type="SUPFAM" id="SSF51011">
    <property type="entry name" value="Glycosyl hydrolase domain"/>
    <property type="match status" value="1"/>
</dbReference>
<gene>
    <name evidence="4" type="ORF">B2A_13026</name>
</gene>
<dbReference type="InterPro" id="IPR049166">
    <property type="entry name" value="GH39_cat"/>
</dbReference>
<evidence type="ECO:0000259" key="3">
    <source>
        <dbReference type="Pfam" id="PF01229"/>
    </source>
</evidence>
<keyword evidence="2 4" id="KW-0326">Glycosidase</keyword>
<keyword evidence="1 4" id="KW-0378">Hydrolase</keyword>
<reference evidence="4" key="2">
    <citation type="journal article" date="2014" name="ISME J.">
        <title>Microbial stratification in low pH oxic and suboxic macroscopic growths along an acid mine drainage.</title>
        <authorList>
            <person name="Mendez-Garcia C."/>
            <person name="Mesa V."/>
            <person name="Sprenger R.R."/>
            <person name="Richter M."/>
            <person name="Diez M.S."/>
            <person name="Solano J."/>
            <person name="Bargiela R."/>
            <person name="Golyshina O.V."/>
            <person name="Manteca A."/>
            <person name="Ramos J.L."/>
            <person name="Gallego J.R."/>
            <person name="Llorente I."/>
            <person name="Martins Dos Santos V.A."/>
            <person name="Jensen O.N."/>
            <person name="Pelaez A.I."/>
            <person name="Sanchez J."/>
            <person name="Ferrer M."/>
        </authorList>
    </citation>
    <scope>NUCLEOTIDE SEQUENCE</scope>
</reference>
<protein>
    <submittedName>
        <fullName evidence="4">Glycoside hydrolase, family 39</fullName>
        <ecNumber evidence="4">3.2.1.-</ecNumber>
    </submittedName>
</protein>
<evidence type="ECO:0000256" key="1">
    <source>
        <dbReference type="ARBA" id="ARBA00022801"/>
    </source>
</evidence>
<sequence length="88" mass="10053">HTRTDVLQLRHLDGARYAYIWVVDRNHGSALTAWRAMGRPAYPTFEQLRVLREAARLPPPRIVALHGASARLSLRLIPHALALVRLER</sequence>
<feature type="domain" description="Glycosyl hydrolases family 39 N-terminal catalytic" evidence="3">
    <location>
        <begin position="7"/>
        <end position="56"/>
    </location>
</feature>
<dbReference type="EC" id="3.2.1.-" evidence="4"/>
<proteinExistence type="predicted"/>
<accession>T0ZUW2</accession>